<dbReference type="InterPro" id="IPR007110">
    <property type="entry name" value="Ig-like_dom"/>
</dbReference>
<dbReference type="Gene3D" id="2.60.40.10">
    <property type="entry name" value="Immunoglobulins"/>
    <property type="match status" value="1"/>
</dbReference>
<sequence>SDSNPPALNFSWFKEDESSSVGSGQSFSALQSGRFYCEAHNQHGSQRSDAVTVTVK</sequence>
<evidence type="ECO:0000313" key="3">
    <source>
        <dbReference type="Proteomes" id="UP001529510"/>
    </source>
</evidence>
<proteinExistence type="predicted"/>
<comment type="caution">
    <text evidence="2">The sequence shown here is derived from an EMBL/GenBank/DDBJ whole genome shotgun (WGS) entry which is preliminary data.</text>
</comment>
<feature type="non-terminal residue" evidence="2">
    <location>
        <position position="1"/>
    </location>
</feature>
<dbReference type="PANTHER" id="PTHR46013:SF4">
    <property type="entry name" value="B-CELL RECEPTOR CD22-RELATED"/>
    <property type="match status" value="1"/>
</dbReference>
<protein>
    <recommendedName>
        <fullName evidence="1">Ig-like domain-containing protein</fullName>
    </recommendedName>
</protein>
<dbReference type="SUPFAM" id="SSF48726">
    <property type="entry name" value="Immunoglobulin"/>
    <property type="match status" value="1"/>
</dbReference>
<feature type="non-terminal residue" evidence="2">
    <location>
        <position position="56"/>
    </location>
</feature>
<dbReference type="Pfam" id="PF13895">
    <property type="entry name" value="Ig_2"/>
    <property type="match status" value="1"/>
</dbReference>
<dbReference type="EMBL" id="JAMKFB020000001">
    <property type="protein sequence ID" value="KAL0202019.1"/>
    <property type="molecule type" value="Genomic_DNA"/>
</dbReference>
<evidence type="ECO:0000313" key="2">
    <source>
        <dbReference type="EMBL" id="KAL0202019.1"/>
    </source>
</evidence>
<accession>A0ABD0RU01</accession>
<keyword evidence="3" id="KW-1185">Reference proteome</keyword>
<evidence type="ECO:0000259" key="1">
    <source>
        <dbReference type="PROSITE" id="PS50835"/>
    </source>
</evidence>
<name>A0ABD0RU01_CIRMR</name>
<dbReference type="InterPro" id="IPR036179">
    <property type="entry name" value="Ig-like_dom_sf"/>
</dbReference>
<dbReference type="Proteomes" id="UP001529510">
    <property type="component" value="Unassembled WGS sequence"/>
</dbReference>
<gene>
    <name evidence="2" type="ORF">M9458_000037</name>
</gene>
<feature type="domain" description="Ig-like" evidence="1">
    <location>
        <begin position="1"/>
        <end position="54"/>
    </location>
</feature>
<dbReference type="AlphaFoldDB" id="A0ABD0RU01"/>
<dbReference type="PANTHER" id="PTHR46013">
    <property type="entry name" value="VASCULAR CELL ADHESION MOLECULE 1"/>
    <property type="match status" value="1"/>
</dbReference>
<reference evidence="2 3" key="1">
    <citation type="submission" date="2024-05" db="EMBL/GenBank/DDBJ databases">
        <title>Genome sequencing and assembly of Indian major carp, Cirrhinus mrigala (Hamilton, 1822).</title>
        <authorList>
            <person name="Mohindra V."/>
            <person name="Chowdhury L.M."/>
            <person name="Lal K."/>
            <person name="Jena J.K."/>
        </authorList>
    </citation>
    <scope>NUCLEOTIDE SEQUENCE [LARGE SCALE GENOMIC DNA]</scope>
    <source>
        <strain evidence="2">CM1030</strain>
        <tissue evidence="2">Blood</tissue>
    </source>
</reference>
<organism evidence="2 3">
    <name type="scientific">Cirrhinus mrigala</name>
    <name type="common">Mrigala</name>
    <dbReference type="NCBI Taxonomy" id="683832"/>
    <lineage>
        <taxon>Eukaryota</taxon>
        <taxon>Metazoa</taxon>
        <taxon>Chordata</taxon>
        <taxon>Craniata</taxon>
        <taxon>Vertebrata</taxon>
        <taxon>Euteleostomi</taxon>
        <taxon>Actinopterygii</taxon>
        <taxon>Neopterygii</taxon>
        <taxon>Teleostei</taxon>
        <taxon>Ostariophysi</taxon>
        <taxon>Cypriniformes</taxon>
        <taxon>Cyprinidae</taxon>
        <taxon>Labeoninae</taxon>
        <taxon>Labeonini</taxon>
        <taxon>Cirrhinus</taxon>
    </lineage>
</organism>
<dbReference type="InterPro" id="IPR013783">
    <property type="entry name" value="Ig-like_fold"/>
</dbReference>
<dbReference type="PROSITE" id="PS50835">
    <property type="entry name" value="IG_LIKE"/>
    <property type="match status" value="1"/>
</dbReference>